<keyword evidence="5" id="KW-1185">Reference proteome</keyword>
<dbReference type="PANTHER" id="PTHR32494">
    <property type="entry name" value="ALLANTOATE DEIMINASE-RELATED"/>
    <property type="match status" value="1"/>
</dbReference>
<dbReference type="EMBL" id="ML976746">
    <property type="protein sequence ID" value="KAF1966418.1"/>
    <property type="molecule type" value="Genomic_DNA"/>
</dbReference>
<comment type="similarity">
    <text evidence="1">Belongs to the peptidase M20A family.</text>
</comment>
<dbReference type="SUPFAM" id="SSF53187">
    <property type="entry name" value="Zn-dependent exopeptidases"/>
    <property type="match status" value="1"/>
</dbReference>
<evidence type="ECO:0000313" key="5">
    <source>
        <dbReference type="Proteomes" id="UP000800036"/>
    </source>
</evidence>
<evidence type="ECO:0000259" key="3">
    <source>
        <dbReference type="Pfam" id="PF07687"/>
    </source>
</evidence>
<dbReference type="AlphaFoldDB" id="A0A6A5UNX4"/>
<dbReference type="InterPro" id="IPR011650">
    <property type="entry name" value="Peptidase_M20_dimer"/>
</dbReference>
<dbReference type="GO" id="GO:0016813">
    <property type="term" value="F:hydrolase activity, acting on carbon-nitrogen (but not peptide) bonds, in linear amidines"/>
    <property type="evidence" value="ECO:0007669"/>
    <property type="project" value="InterPro"/>
</dbReference>
<dbReference type="InterPro" id="IPR010158">
    <property type="entry name" value="Amidase_Cbmase"/>
</dbReference>
<dbReference type="Gene3D" id="3.30.70.360">
    <property type="match status" value="1"/>
</dbReference>
<dbReference type="InterPro" id="IPR036264">
    <property type="entry name" value="Bact_exopeptidase_dim_dom"/>
</dbReference>
<evidence type="ECO:0000256" key="2">
    <source>
        <dbReference type="ARBA" id="ARBA00022801"/>
    </source>
</evidence>
<keyword evidence="2" id="KW-0378">Hydrolase</keyword>
<dbReference type="InterPro" id="IPR002933">
    <property type="entry name" value="Peptidase_M20"/>
</dbReference>
<dbReference type="OrthoDB" id="4676at2759"/>
<dbReference type="NCBIfam" id="TIGR01879">
    <property type="entry name" value="hydantase"/>
    <property type="match status" value="1"/>
</dbReference>
<dbReference type="Pfam" id="PF07687">
    <property type="entry name" value="M20_dimer"/>
    <property type="match status" value="1"/>
</dbReference>
<proteinExistence type="inferred from homology"/>
<dbReference type="PANTHER" id="PTHR32494:SF20">
    <property type="entry name" value="PEPTIDASE M20 DIMERISATION DOMAIN-CONTAINING PROTEIN"/>
    <property type="match status" value="1"/>
</dbReference>
<protein>
    <submittedName>
        <fullName evidence="4">Amidase</fullName>
    </submittedName>
</protein>
<dbReference type="SUPFAM" id="SSF55031">
    <property type="entry name" value="Bacterial exopeptidase dimerisation domain"/>
    <property type="match status" value="1"/>
</dbReference>
<gene>
    <name evidence="4" type="ORF">BU23DRAFT_544425</name>
</gene>
<dbReference type="PIRSF" id="PIRSF001235">
    <property type="entry name" value="Amidase_carbamoylase"/>
    <property type="match status" value="1"/>
</dbReference>
<dbReference type="Proteomes" id="UP000800036">
    <property type="component" value="Unassembled WGS sequence"/>
</dbReference>
<dbReference type="CDD" id="cd03884">
    <property type="entry name" value="M20_bAS"/>
    <property type="match status" value="1"/>
</dbReference>
<accession>A0A6A5UNX4</accession>
<dbReference type="Pfam" id="PF01546">
    <property type="entry name" value="Peptidase_M20"/>
    <property type="match status" value="1"/>
</dbReference>
<evidence type="ECO:0000256" key="1">
    <source>
        <dbReference type="ARBA" id="ARBA00006247"/>
    </source>
</evidence>
<dbReference type="Gene3D" id="3.40.630.10">
    <property type="entry name" value="Zn peptidases"/>
    <property type="match status" value="1"/>
</dbReference>
<evidence type="ECO:0000313" key="4">
    <source>
        <dbReference type="EMBL" id="KAF1966418.1"/>
    </source>
</evidence>
<sequence length="432" mass="47249">MGTSLELKINAQRLNDTLQSTCTSWGALVAPSTGMCRLTLSQEDKEVRDWLVAECKSLGCEVKIDQIGNIFAIRQGAVKDAKPIAMGSHMDTQPAGGRYDGILGVQSALEVLRTLHENNITTHYPIALVNWTNEEGARFPGAMMASGVWSTHSSTSLESCWDLQDKEGIRMKQALEDIGYLGETKADYRENGLECHFELHIEQGPLLEREGKSVGIVTSVQGMKWFAVRVEGVEGHAGATQMPSRSDAIVTASRLITAVRDTALKTELGVATVGVIKSDTSSQATISAGFDFIIDVRCTTDDMVDQLVTAIFKAFDNIIAEENNETSYIIQRTWGMPQSIFHPWCIDACRATALKAVGEEQVMDMKSRAGHDTAWTSRACPSSMIFVPSKDGLSHNPNEYTSPEHCALGAQVLLDAVLYYDQKLRSGEYQSG</sequence>
<organism evidence="4 5">
    <name type="scientific">Bimuria novae-zelandiae CBS 107.79</name>
    <dbReference type="NCBI Taxonomy" id="1447943"/>
    <lineage>
        <taxon>Eukaryota</taxon>
        <taxon>Fungi</taxon>
        <taxon>Dikarya</taxon>
        <taxon>Ascomycota</taxon>
        <taxon>Pezizomycotina</taxon>
        <taxon>Dothideomycetes</taxon>
        <taxon>Pleosporomycetidae</taxon>
        <taxon>Pleosporales</taxon>
        <taxon>Massarineae</taxon>
        <taxon>Didymosphaeriaceae</taxon>
        <taxon>Bimuria</taxon>
    </lineage>
</organism>
<feature type="domain" description="Peptidase M20 dimerisation" evidence="3">
    <location>
        <begin position="220"/>
        <end position="318"/>
    </location>
</feature>
<name>A0A6A5UNX4_9PLEO</name>
<reference evidence="4" key="1">
    <citation type="journal article" date="2020" name="Stud. Mycol.">
        <title>101 Dothideomycetes genomes: a test case for predicting lifestyles and emergence of pathogens.</title>
        <authorList>
            <person name="Haridas S."/>
            <person name="Albert R."/>
            <person name="Binder M."/>
            <person name="Bloem J."/>
            <person name="Labutti K."/>
            <person name="Salamov A."/>
            <person name="Andreopoulos B."/>
            <person name="Baker S."/>
            <person name="Barry K."/>
            <person name="Bills G."/>
            <person name="Bluhm B."/>
            <person name="Cannon C."/>
            <person name="Castanera R."/>
            <person name="Culley D."/>
            <person name="Daum C."/>
            <person name="Ezra D."/>
            <person name="Gonzalez J."/>
            <person name="Henrissat B."/>
            <person name="Kuo A."/>
            <person name="Liang C."/>
            <person name="Lipzen A."/>
            <person name="Lutzoni F."/>
            <person name="Magnuson J."/>
            <person name="Mondo S."/>
            <person name="Nolan M."/>
            <person name="Ohm R."/>
            <person name="Pangilinan J."/>
            <person name="Park H.-J."/>
            <person name="Ramirez L."/>
            <person name="Alfaro M."/>
            <person name="Sun H."/>
            <person name="Tritt A."/>
            <person name="Yoshinaga Y."/>
            <person name="Zwiers L.-H."/>
            <person name="Turgeon B."/>
            <person name="Goodwin S."/>
            <person name="Spatafora J."/>
            <person name="Crous P."/>
            <person name="Grigoriev I."/>
        </authorList>
    </citation>
    <scope>NUCLEOTIDE SEQUENCE</scope>
    <source>
        <strain evidence="4">CBS 107.79</strain>
    </source>
</reference>